<dbReference type="EMBL" id="KE356561">
    <property type="protein sequence ID" value="ERG94348.1"/>
    <property type="molecule type" value="Genomic_DNA"/>
</dbReference>
<dbReference type="STRING" id="1238425.J07HQW2_00782"/>
<dbReference type="PANTHER" id="PTHR30024">
    <property type="entry name" value="ALIPHATIC SULFONATES-BINDING PROTEIN-RELATED"/>
    <property type="match status" value="1"/>
</dbReference>
<evidence type="ECO:0000256" key="4">
    <source>
        <dbReference type="SAM" id="Coils"/>
    </source>
</evidence>
<name>U1NCE8_9EURY</name>
<accession>U1NCE8</accession>
<organism evidence="5 6">
    <name type="scientific">Haloquadratum walsbyi J07HQW2</name>
    <dbReference type="NCBI Taxonomy" id="1238425"/>
    <lineage>
        <taxon>Archaea</taxon>
        <taxon>Methanobacteriati</taxon>
        <taxon>Methanobacteriota</taxon>
        <taxon>Stenosarchaea group</taxon>
        <taxon>Halobacteria</taxon>
        <taxon>Halobacteriales</taxon>
        <taxon>Haloferacaceae</taxon>
        <taxon>Haloquadratum</taxon>
    </lineage>
</organism>
<dbReference type="PANTHER" id="PTHR30024:SF47">
    <property type="entry name" value="TAURINE-BINDING PERIPLASMIC PROTEIN"/>
    <property type="match status" value="1"/>
</dbReference>
<reference evidence="5 6" key="1">
    <citation type="journal article" date="2013" name="PLoS ONE">
        <title>Assembly-driven community genomics of a hypersaline microbial ecosystem.</title>
        <authorList>
            <person name="Podell S."/>
            <person name="Ugalde J.A."/>
            <person name="Narasingarao P."/>
            <person name="Banfield J.F."/>
            <person name="Heidelberg K.B."/>
            <person name="Allen E.E."/>
        </authorList>
    </citation>
    <scope>NUCLEOTIDE SEQUENCE [LARGE SCALE GENOMIC DNA]</scope>
    <source>
        <strain evidence="6">J07HQW2</strain>
    </source>
</reference>
<dbReference type="Proteomes" id="UP000030710">
    <property type="component" value="Unassembled WGS sequence"/>
</dbReference>
<dbReference type="AlphaFoldDB" id="U1NCE8"/>
<keyword evidence="3" id="KW-0732">Signal</keyword>
<keyword evidence="4" id="KW-0175">Coiled coil</keyword>
<dbReference type="HOGENOM" id="CLU_965109_0_0_2"/>
<gene>
    <name evidence="5" type="ORF">J07HQW2_00782</name>
</gene>
<proteinExistence type="inferred from homology"/>
<evidence type="ECO:0000256" key="3">
    <source>
        <dbReference type="ARBA" id="ARBA00022729"/>
    </source>
</evidence>
<feature type="coiled-coil region" evidence="4">
    <location>
        <begin position="207"/>
        <end position="234"/>
    </location>
</feature>
<protein>
    <submittedName>
        <fullName evidence="5">ABC-type nitrate/sulfonate/bicarbonate transport system, periplasmic component</fullName>
    </submittedName>
</protein>
<dbReference type="RefSeq" id="WP_021053841.1">
    <property type="nucleotide sequence ID" value="NZ_KE356561.1"/>
</dbReference>
<comment type="subcellular location">
    <subcellularLocation>
        <location evidence="1">Periplasm</location>
    </subcellularLocation>
</comment>
<evidence type="ECO:0000256" key="2">
    <source>
        <dbReference type="ARBA" id="ARBA00010742"/>
    </source>
</evidence>
<dbReference type="eggNOG" id="arCOG01803">
    <property type="taxonomic scope" value="Archaea"/>
</dbReference>
<dbReference type="Gene3D" id="3.40.190.10">
    <property type="entry name" value="Periplasmic binding protein-like II"/>
    <property type="match status" value="2"/>
</dbReference>
<evidence type="ECO:0000256" key="1">
    <source>
        <dbReference type="ARBA" id="ARBA00004418"/>
    </source>
</evidence>
<evidence type="ECO:0000313" key="5">
    <source>
        <dbReference type="EMBL" id="ERG94348.1"/>
    </source>
</evidence>
<dbReference type="SUPFAM" id="SSF53850">
    <property type="entry name" value="Periplasmic binding protein-like II"/>
    <property type="match status" value="1"/>
</dbReference>
<sequence length="304" mass="34715">MSVDIAHEYFTWKLVQDVAEEHGFFQQENVDPDFDYFAPGTQDFSEMGDNAKDADWWEDLDNQGQTHGVCEWNAVQESSETDRQIVGSYSEWDRVLFSSVDSGTTTLEDLRNSSIGINKYATSFYSIREMLQSEGFDDDEIVLEHIGSAEERFEAVKNGEVDSIGVLEPYVTLGRYDDELEEVYEGPCRAALVAPPEADPEQVTAFRNALNRAVEEINNNLETYRDQYIDLLEAEAEDDPETFADVDIDELREEFELRNFLPVRAPDEERIENTAEWMDDAGYVEDQDDIETIEGDQKEAPASD</sequence>
<dbReference type="GO" id="GO:0042597">
    <property type="term" value="C:periplasmic space"/>
    <property type="evidence" value="ECO:0007669"/>
    <property type="project" value="UniProtKB-SubCell"/>
</dbReference>
<comment type="similarity">
    <text evidence="2">Belongs to the bacterial solute-binding protein SsuA/TauA family.</text>
</comment>
<evidence type="ECO:0000313" key="6">
    <source>
        <dbReference type="Proteomes" id="UP000030710"/>
    </source>
</evidence>